<evidence type="ECO:0000256" key="6">
    <source>
        <dbReference type="SAM" id="Phobius"/>
    </source>
</evidence>
<name>A0A811SJV3_9POAL</name>
<feature type="transmembrane region" description="Helical" evidence="6">
    <location>
        <begin position="298"/>
        <end position="316"/>
    </location>
</feature>
<proteinExistence type="predicted"/>
<evidence type="ECO:0000313" key="9">
    <source>
        <dbReference type="Proteomes" id="UP000604825"/>
    </source>
</evidence>
<evidence type="ECO:0000256" key="1">
    <source>
        <dbReference type="ARBA" id="ARBA00004141"/>
    </source>
</evidence>
<evidence type="ECO:0000256" key="2">
    <source>
        <dbReference type="ARBA" id="ARBA00022692"/>
    </source>
</evidence>
<dbReference type="Proteomes" id="UP000604825">
    <property type="component" value="Unassembled WGS sequence"/>
</dbReference>
<accession>A0A811SJV3</accession>
<keyword evidence="9" id="KW-1185">Reference proteome</keyword>
<reference evidence="8" key="1">
    <citation type="submission" date="2020-10" db="EMBL/GenBank/DDBJ databases">
        <authorList>
            <person name="Han B."/>
            <person name="Lu T."/>
            <person name="Zhao Q."/>
            <person name="Huang X."/>
            <person name="Zhao Y."/>
        </authorList>
    </citation>
    <scope>NUCLEOTIDE SEQUENCE</scope>
</reference>
<feature type="transmembrane region" description="Helical" evidence="6">
    <location>
        <begin position="21"/>
        <end position="41"/>
    </location>
</feature>
<gene>
    <name evidence="8" type="ORF">NCGR_LOCUS65294</name>
</gene>
<dbReference type="InterPro" id="IPR010658">
    <property type="entry name" value="Nodulin-like"/>
</dbReference>
<evidence type="ECO:0000313" key="8">
    <source>
        <dbReference type="EMBL" id="CAD6341196.1"/>
    </source>
</evidence>
<feature type="transmembrane region" description="Helical" evidence="6">
    <location>
        <begin position="53"/>
        <end position="72"/>
    </location>
</feature>
<evidence type="ECO:0000259" key="7">
    <source>
        <dbReference type="Pfam" id="PF06813"/>
    </source>
</evidence>
<dbReference type="OrthoDB" id="410267at2759"/>
<keyword evidence="3 6" id="KW-1133">Transmembrane helix</keyword>
<evidence type="ECO:0000256" key="5">
    <source>
        <dbReference type="SAM" id="MobiDB-lite"/>
    </source>
</evidence>
<sequence>MPPDHHRPKRSTSSRAGGGDVFLCLLYISVALATYILDMIVVQRQASFSRAAYSASAAGLLVLLFLPLAVVVRQEYRIKKELEDTPSHAPAVMVTVVEKSTAMPLAEPASTTTTDTPPASSCLGSFLRHTFSPPAHGVDYSIPQALGQIGLSLDYPPKSVDAFVSLISVWNYASRVTAGYASEALLSRYGFPLPLALTLVLLASCAGHLLIAFGVPRALYAASWPLLYAVISELFGLRRYPTLYNLGAVASPVGAYVLNVRVAGRLYDAEAARQHGGSLAAAGGDKACFGVKCFRTSFLVITAATVGGALVSLVLVSRTRDFYRGDIYAKFRDGVAVESPGDGGPSAAEQRPSEEGSGGLEVECERRSTR</sequence>
<evidence type="ECO:0000256" key="3">
    <source>
        <dbReference type="ARBA" id="ARBA00022989"/>
    </source>
</evidence>
<dbReference type="PANTHER" id="PTHR21576">
    <property type="entry name" value="UNCHARACTERIZED NODULIN-LIKE PROTEIN"/>
    <property type="match status" value="1"/>
</dbReference>
<comment type="subcellular location">
    <subcellularLocation>
        <location evidence="1">Membrane</location>
        <topology evidence="1">Multi-pass membrane protein</topology>
    </subcellularLocation>
</comment>
<protein>
    <recommendedName>
        <fullName evidence="7">Nodulin-like domain-containing protein</fullName>
    </recommendedName>
</protein>
<feature type="transmembrane region" description="Helical" evidence="6">
    <location>
        <begin position="243"/>
        <end position="263"/>
    </location>
</feature>
<keyword evidence="4 6" id="KW-0472">Membrane</keyword>
<feature type="transmembrane region" description="Helical" evidence="6">
    <location>
        <begin position="193"/>
        <end position="213"/>
    </location>
</feature>
<dbReference type="PANTHER" id="PTHR21576:SF30">
    <property type="entry name" value="NODULIN-LIKE FAMILY PROTEIN, EXPRESSED"/>
    <property type="match status" value="1"/>
</dbReference>
<organism evidence="8 9">
    <name type="scientific">Miscanthus lutarioriparius</name>
    <dbReference type="NCBI Taxonomy" id="422564"/>
    <lineage>
        <taxon>Eukaryota</taxon>
        <taxon>Viridiplantae</taxon>
        <taxon>Streptophyta</taxon>
        <taxon>Embryophyta</taxon>
        <taxon>Tracheophyta</taxon>
        <taxon>Spermatophyta</taxon>
        <taxon>Magnoliopsida</taxon>
        <taxon>Liliopsida</taxon>
        <taxon>Poales</taxon>
        <taxon>Poaceae</taxon>
        <taxon>PACMAD clade</taxon>
        <taxon>Panicoideae</taxon>
        <taxon>Andropogonodae</taxon>
        <taxon>Andropogoneae</taxon>
        <taxon>Saccharinae</taxon>
        <taxon>Miscanthus</taxon>
    </lineage>
</organism>
<dbReference type="GO" id="GO:0016020">
    <property type="term" value="C:membrane"/>
    <property type="evidence" value="ECO:0007669"/>
    <property type="project" value="UniProtKB-SubCell"/>
</dbReference>
<comment type="caution">
    <text evidence="8">The sequence shown here is derived from an EMBL/GenBank/DDBJ whole genome shotgun (WGS) entry which is preliminary data.</text>
</comment>
<dbReference type="EMBL" id="CAJGYO010000153">
    <property type="protein sequence ID" value="CAD6341196.1"/>
    <property type="molecule type" value="Genomic_DNA"/>
</dbReference>
<feature type="region of interest" description="Disordered" evidence="5">
    <location>
        <begin position="335"/>
        <end position="370"/>
    </location>
</feature>
<feature type="domain" description="Nodulin-like" evidence="7">
    <location>
        <begin position="12"/>
        <end position="72"/>
    </location>
</feature>
<dbReference type="Pfam" id="PF06813">
    <property type="entry name" value="Nodulin-like"/>
    <property type="match status" value="1"/>
</dbReference>
<dbReference type="AlphaFoldDB" id="A0A811SJV3"/>
<feature type="transmembrane region" description="Helical" evidence="6">
    <location>
        <begin position="219"/>
        <end position="236"/>
    </location>
</feature>
<evidence type="ECO:0000256" key="4">
    <source>
        <dbReference type="ARBA" id="ARBA00023136"/>
    </source>
</evidence>
<keyword evidence="2 6" id="KW-0812">Transmembrane</keyword>